<name>A0A4R7J8F6_9ACTN</name>
<keyword evidence="2" id="KW-1185">Reference proteome</keyword>
<comment type="caution">
    <text evidence="1">The sequence shown here is derived from an EMBL/GenBank/DDBJ whole genome shotgun (WGS) entry which is preliminary data.</text>
</comment>
<dbReference type="AlphaFoldDB" id="A0A4R7J8F6"/>
<dbReference type="RefSeq" id="WP_133754224.1">
    <property type="nucleotide sequence ID" value="NZ_CP171129.1"/>
</dbReference>
<dbReference type="Proteomes" id="UP000295371">
    <property type="component" value="Unassembled WGS sequence"/>
</dbReference>
<organism evidence="1 2">
    <name type="scientific">Naumannella halotolerans</name>
    <dbReference type="NCBI Taxonomy" id="993414"/>
    <lineage>
        <taxon>Bacteria</taxon>
        <taxon>Bacillati</taxon>
        <taxon>Actinomycetota</taxon>
        <taxon>Actinomycetes</taxon>
        <taxon>Propionibacteriales</taxon>
        <taxon>Propionibacteriaceae</taxon>
        <taxon>Naumannella</taxon>
    </lineage>
</organism>
<accession>A0A4R7J8F6</accession>
<evidence type="ECO:0000313" key="2">
    <source>
        <dbReference type="Proteomes" id="UP000295371"/>
    </source>
</evidence>
<proteinExistence type="predicted"/>
<reference evidence="1 2" key="1">
    <citation type="submission" date="2019-03" db="EMBL/GenBank/DDBJ databases">
        <title>Genomic Encyclopedia of Archaeal and Bacterial Type Strains, Phase II (KMG-II): from individual species to whole genera.</title>
        <authorList>
            <person name="Goeker M."/>
        </authorList>
    </citation>
    <scope>NUCLEOTIDE SEQUENCE [LARGE SCALE GENOMIC DNA]</scope>
    <source>
        <strain evidence="1 2">DSM 24323</strain>
    </source>
</reference>
<protein>
    <submittedName>
        <fullName evidence="1">Uncharacterized protein</fullName>
    </submittedName>
</protein>
<sequence length="114" mass="11844">MTDAVSLPKQTPGHGEIAARVAEVLHTTPGVQALLPSPRAVLRGLAVRMTGGPDRVEVDVRIRDGRARVSADVVVEPGRPGVAVLAAAQSRVEAELVGSGLRAEVDLCLAPRNV</sequence>
<dbReference type="EMBL" id="SOAW01000001">
    <property type="protein sequence ID" value="TDT33770.1"/>
    <property type="molecule type" value="Genomic_DNA"/>
</dbReference>
<evidence type="ECO:0000313" key="1">
    <source>
        <dbReference type="EMBL" id="TDT33770.1"/>
    </source>
</evidence>
<gene>
    <name evidence="1" type="ORF">CLV29_1400</name>
</gene>